<dbReference type="PROSITE" id="PS00211">
    <property type="entry name" value="ABC_TRANSPORTER_1"/>
    <property type="match status" value="1"/>
</dbReference>
<dbReference type="InterPro" id="IPR051782">
    <property type="entry name" value="ABC_Transporter_VariousFunc"/>
</dbReference>
<dbReference type="GO" id="GO:0005524">
    <property type="term" value="F:ATP binding"/>
    <property type="evidence" value="ECO:0007669"/>
    <property type="project" value="UniProtKB-KW"/>
</dbReference>
<dbReference type="InterPro" id="IPR003593">
    <property type="entry name" value="AAA+_ATPase"/>
</dbReference>
<proteinExistence type="predicted"/>
<dbReference type="PANTHER" id="PTHR42939:SF1">
    <property type="entry name" value="ABC TRANSPORTER ATP-BINDING PROTEIN ALBC-RELATED"/>
    <property type="match status" value="1"/>
</dbReference>
<name>A0A3E0D7K2_9BACT</name>
<dbReference type="Pfam" id="PF00005">
    <property type="entry name" value="ABC_tran"/>
    <property type="match status" value="1"/>
</dbReference>
<dbReference type="CDD" id="cd03230">
    <property type="entry name" value="ABC_DR_subfamily_A"/>
    <property type="match status" value="1"/>
</dbReference>
<dbReference type="PROSITE" id="PS50893">
    <property type="entry name" value="ABC_TRANSPORTER_2"/>
    <property type="match status" value="1"/>
</dbReference>
<evidence type="ECO:0000256" key="3">
    <source>
        <dbReference type="ARBA" id="ARBA00022840"/>
    </source>
</evidence>
<dbReference type="Gene3D" id="3.40.50.300">
    <property type="entry name" value="P-loop containing nucleotide triphosphate hydrolases"/>
    <property type="match status" value="1"/>
</dbReference>
<evidence type="ECO:0000256" key="2">
    <source>
        <dbReference type="ARBA" id="ARBA00022741"/>
    </source>
</evidence>
<keyword evidence="1" id="KW-0813">Transport</keyword>
<dbReference type="Proteomes" id="UP000256405">
    <property type="component" value="Unassembled WGS sequence"/>
</dbReference>
<keyword evidence="3 5" id="KW-0067">ATP-binding</keyword>
<organism evidence="5 6">
    <name type="scientific">Algoriphagus antarcticus</name>
    <dbReference type="NCBI Taxonomy" id="238540"/>
    <lineage>
        <taxon>Bacteria</taxon>
        <taxon>Pseudomonadati</taxon>
        <taxon>Bacteroidota</taxon>
        <taxon>Cytophagia</taxon>
        <taxon>Cytophagales</taxon>
        <taxon>Cyclobacteriaceae</taxon>
        <taxon>Algoriphagus</taxon>
    </lineage>
</organism>
<evidence type="ECO:0000313" key="6">
    <source>
        <dbReference type="Proteomes" id="UP000256405"/>
    </source>
</evidence>
<dbReference type="AlphaFoldDB" id="A0A3E0D7K2"/>
<accession>A0A3E0D7K2</accession>
<evidence type="ECO:0000256" key="1">
    <source>
        <dbReference type="ARBA" id="ARBA00022448"/>
    </source>
</evidence>
<dbReference type="InterPro" id="IPR003439">
    <property type="entry name" value="ABC_transporter-like_ATP-bd"/>
</dbReference>
<dbReference type="RefSeq" id="WP_240511049.1">
    <property type="nucleotide sequence ID" value="NZ_MSSW01000099.1"/>
</dbReference>
<dbReference type="InterPro" id="IPR017871">
    <property type="entry name" value="ABC_transporter-like_CS"/>
</dbReference>
<dbReference type="InterPro" id="IPR027417">
    <property type="entry name" value="P-loop_NTPase"/>
</dbReference>
<dbReference type="PANTHER" id="PTHR42939">
    <property type="entry name" value="ABC TRANSPORTER ATP-BINDING PROTEIN ALBC-RELATED"/>
    <property type="match status" value="1"/>
</dbReference>
<dbReference type="GO" id="GO:0016887">
    <property type="term" value="F:ATP hydrolysis activity"/>
    <property type="evidence" value="ECO:0007669"/>
    <property type="project" value="InterPro"/>
</dbReference>
<dbReference type="EMBL" id="QUNF01000042">
    <property type="protein sequence ID" value="REG77548.1"/>
    <property type="molecule type" value="Genomic_DNA"/>
</dbReference>
<keyword evidence="6" id="KW-1185">Reference proteome</keyword>
<evidence type="ECO:0000313" key="5">
    <source>
        <dbReference type="EMBL" id="REG77548.1"/>
    </source>
</evidence>
<feature type="domain" description="ABC transporter" evidence="4">
    <location>
        <begin position="9"/>
        <end position="238"/>
    </location>
</feature>
<evidence type="ECO:0000259" key="4">
    <source>
        <dbReference type="PROSITE" id="PS50893"/>
    </source>
</evidence>
<keyword evidence="2" id="KW-0547">Nucleotide-binding</keyword>
<gene>
    <name evidence="5" type="ORF">C8N25_14220</name>
</gene>
<sequence>MQHYCINMISIQQVNKSFKDKIALDLLSLEIPEGEIFALLGPNGAGKTTTINLLLGFLKPDSGQILVKGVDPFRDSSEARKSIAYIPENVNLYPHLSGIENLNYFSQLAGIDLSNTELEHYLSECGLQKEAFSKHTGSYSKGMRQKVGIAIAYAKKASVILMDEPASGLDPVASKELSQLIRKLAAEGSTILMASHDLFRVKETAHRIGILYQGTLLQTIQADAVTANDLEEIYLETVSQTL</sequence>
<protein>
    <submittedName>
        <fullName evidence="5">ABC-2 type transport system ATP-binding protein</fullName>
    </submittedName>
</protein>
<dbReference type="SUPFAM" id="SSF52540">
    <property type="entry name" value="P-loop containing nucleoside triphosphate hydrolases"/>
    <property type="match status" value="1"/>
</dbReference>
<comment type="caution">
    <text evidence="5">The sequence shown here is derived from an EMBL/GenBank/DDBJ whole genome shotgun (WGS) entry which is preliminary data.</text>
</comment>
<reference evidence="5 6" key="1">
    <citation type="submission" date="2018-08" db="EMBL/GenBank/DDBJ databases">
        <title>Genomic Encyclopedia of Archaeal and Bacterial Type Strains, Phase II (KMG-II): from individual species to whole genera.</title>
        <authorList>
            <person name="Goeker M."/>
        </authorList>
    </citation>
    <scope>NUCLEOTIDE SEQUENCE [LARGE SCALE GENOMIC DNA]</scope>
    <source>
        <strain evidence="5 6">DSM 15986</strain>
    </source>
</reference>
<dbReference type="SMART" id="SM00382">
    <property type="entry name" value="AAA"/>
    <property type="match status" value="1"/>
</dbReference>